<dbReference type="Gene3D" id="3.30.70.260">
    <property type="match status" value="1"/>
</dbReference>
<comment type="similarity">
    <text evidence="2">Belongs to the ribose 5-phosphate isomerase family.</text>
</comment>
<dbReference type="EC" id="5.3.1.6" evidence="2"/>
<dbReference type="NCBIfam" id="TIGR00021">
    <property type="entry name" value="rpiA"/>
    <property type="match status" value="1"/>
</dbReference>
<dbReference type="SUPFAM" id="SSF100950">
    <property type="entry name" value="NagB/RpiA/CoA transferase-like"/>
    <property type="match status" value="1"/>
</dbReference>
<evidence type="ECO:0000313" key="4">
    <source>
        <dbReference type="Proteomes" id="UP001596620"/>
    </source>
</evidence>
<dbReference type="Gene3D" id="3.40.50.1360">
    <property type="match status" value="1"/>
</dbReference>
<dbReference type="SUPFAM" id="SSF75445">
    <property type="entry name" value="D-ribose-5-phosphate isomerase (RpiA), lid domain"/>
    <property type="match status" value="1"/>
</dbReference>
<dbReference type="EMBL" id="JBHTGR010000055">
    <property type="protein sequence ID" value="MFC7747722.1"/>
    <property type="molecule type" value="Genomic_DNA"/>
</dbReference>
<dbReference type="NCBIfam" id="NF001924">
    <property type="entry name" value="PRK00702.1"/>
    <property type="match status" value="1"/>
</dbReference>
<feature type="binding site" evidence="2">
    <location>
        <position position="124"/>
    </location>
    <ligand>
        <name>substrate</name>
    </ligand>
</feature>
<dbReference type="InterPro" id="IPR020672">
    <property type="entry name" value="Ribose5P_isomerase_typA_subgr"/>
</dbReference>
<comment type="function">
    <text evidence="2">Catalyzes the reversible conversion of ribose-5-phosphate to ribulose 5-phosphate.</text>
</comment>
<sequence>MKDQDHAKKNAGESSVDLIQNGMTVGLGSGSTVYWMLKQLGERAANGLDVKGVPSSQQTKGWAEAFGVPLTDFAHVKRLDLAIDGADEVDPQWQLVKGGGGALVREKIIAASANSLIVIIDESKTVSQLGAFPLPIEVVPFGWETTAERITETGVEPVARRNDAGELFVSDNGNYIVDCHFGTIREPRALEKQINQLTGVVETGLFTDMANNVIVGYPDRTETFGHSS</sequence>
<reference evidence="4" key="1">
    <citation type="journal article" date="2019" name="Int. J. Syst. Evol. Microbiol.">
        <title>The Global Catalogue of Microorganisms (GCM) 10K type strain sequencing project: providing services to taxonomists for standard genome sequencing and annotation.</title>
        <authorList>
            <consortium name="The Broad Institute Genomics Platform"/>
            <consortium name="The Broad Institute Genome Sequencing Center for Infectious Disease"/>
            <person name="Wu L."/>
            <person name="Ma J."/>
        </authorList>
    </citation>
    <scope>NUCLEOTIDE SEQUENCE [LARGE SCALE GENOMIC DNA]</scope>
    <source>
        <strain evidence="4">JCM 30234</strain>
    </source>
</reference>
<dbReference type="Proteomes" id="UP001596620">
    <property type="component" value="Unassembled WGS sequence"/>
</dbReference>
<proteinExistence type="inferred from homology"/>
<keyword evidence="1 2" id="KW-0413">Isomerase</keyword>
<comment type="catalytic activity">
    <reaction evidence="2">
        <text>aldehydo-D-ribose 5-phosphate = D-ribulose 5-phosphate</text>
        <dbReference type="Rhea" id="RHEA:14657"/>
        <dbReference type="ChEBI" id="CHEBI:58121"/>
        <dbReference type="ChEBI" id="CHEBI:58273"/>
        <dbReference type="EC" id="5.3.1.6"/>
    </reaction>
</comment>
<evidence type="ECO:0000256" key="1">
    <source>
        <dbReference type="ARBA" id="ARBA00023235"/>
    </source>
</evidence>
<dbReference type="InterPro" id="IPR037171">
    <property type="entry name" value="NagB/RpiA_transferase-like"/>
</dbReference>
<evidence type="ECO:0000313" key="3">
    <source>
        <dbReference type="EMBL" id="MFC7747722.1"/>
    </source>
</evidence>
<evidence type="ECO:0000256" key="2">
    <source>
        <dbReference type="HAMAP-Rule" id="MF_00170"/>
    </source>
</evidence>
<dbReference type="RefSeq" id="WP_382359928.1">
    <property type="nucleotide sequence ID" value="NZ_JBHTGR010000055.1"/>
</dbReference>
<protein>
    <recommendedName>
        <fullName evidence="2">Ribose-5-phosphate isomerase A</fullName>
        <ecNumber evidence="2">5.3.1.6</ecNumber>
    </recommendedName>
    <alternativeName>
        <fullName evidence="2">Phosphoriboisomerase A</fullName>
        <shortName evidence="2">PRI</shortName>
    </alternativeName>
</protein>
<feature type="binding site" evidence="2">
    <location>
        <begin position="97"/>
        <end position="100"/>
    </location>
    <ligand>
        <name>substrate</name>
    </ligand>
</feature>
<name>A0ABW2UZE5_9BACI</name>
<accession>A0ABW2UZE5</accession>
<dbReference type="HAMAP" id="MF_00170">
    <property type="entry name" value="Rib_5P_isom_A"/>
    <property type="match status" value="1"/>
</dbReference>
<dbReference type="InterPro" id="IPR004788">
    <property type="entry name" value="Ribose5P_isomerase_type_A"/>
</dbReference>
<comment type="pathway">
    <text evidence="2">Carbohydrate degradation; pentose phosphate pathway; D-ribose 5-phosphate from D-ribulose 5-phosphate (non-oxidative stage): step 1/1.</text>
</comment>
<dbReference type="Pfam" id="PF06026">
    <property type="entry name" value="Rib_5-P_isom_A"/>
    <property type="match status" value="1"/>
</dbReference>
<keyword evidence="4" id="KW-1185">Reference proteome</keyword>
<organism evidence="3 4">
    <name type="scientific">Lentibacillus kimchii</name>
    <dbReference type="NCBI Taxonomy" id="1542911"/>
    <lineage>
        <taxon>Bacteria</taxon>
        <taxon>Bacillati</taxon>
        <taxon>Bacillota</taxon>
        <taxon>Bacilli</taxon>
        <taxon>Bacillales</taxon>
        <taxon>Bacillaceae</taxon>
        <taxon>Lentibacillus</taxon>
    </lineage>
</organism>
<feature type="binding site" evidence="2">
    <location>
        <begin position="84"/>
        <end position="87"/>
    </location>
    <ligand>
        <name>substrate</name>
    </ligand>
</feature>
<comment type="subunit">
    <text evidence="2">Homodimer.</text>
</comment>
<comment type="caution">
    <text evidence="3">The sequence shown here is derived from an EMBL/GenBank/DDBJ whole genome shotgun (WGS) entry which is preliminary data.</text>
</comment>
<feature type="active site" description="Proton acceptor" evidence="2">
    <location>
        <position position="106"/>
    </location>
</feature>
<dbReference type="GO" id="GO:0004751">
    <property type="term" value="F:ribose-5-phosphate isomerase activity"/>
    <property type="evidence" value="ECO:0007669"/>
    <property type="project" value="UniProtKB-EC"/>
</dbReference>
<dbReference type="CDD" id="cd01398">
    <property type="entry name" value="RPI_A"/>
    <property type="match status" value="1"/>
</dbReference>
<feature type="binding site" evidence="2">
    <location>
        <begin position="29"/>
        <end position="32"/>
    </location>
    <ligand>
        <name>substrate</name>
    </ligand>
</feature>
<dbReference type="PANTHER" id="PTHR11934">
    <property type="entry name" value="RIBOSE-5-PHOSPHATE ISOMERASE"/>
    <property type="match status" value="1"/>
</dbReference>
<gene>
    <name evidence="2 3" type="primary">rpiA</name>
    <name evidence="3" type="ORF">ACFQU8_11050</name>
</gene>
<dbReference type="PANTHER" id="PTHR11934:SF0">
    <property type="entry name" value="RIBOSE-5-PHOSPHATE ISOMERASE"/>
    <property type="match status" value="1"/>
</dbReference>